<feature type="region of interest" description="Disordered" evidence="1">
    <location>
        <begin position="33"/>
        <end position="55"/>
    </location>
</feature>
<dbReference type="RefSeq" id="XP_024749004.1">
    <property type="nucleotide sequence ID" value="XM_024893466.1"/>
</dbReference>
<organism evidence="2 3">
    <name type="scientific">Trichoderma citrinoviride</name>
    <dbReference type="NCBI Taxonomy" id="58853"/>
    <lineage>
        <taxon>Eukaryota</taxon>
        <taxon>Fungi</taxon>
        <taxon>Dikarya</taxon>
        <taxon>Ascomycota</taxon>
        <taxon>Pezizomycotina</taxon>
        <taxon>Sordariomycetes</taxon>
        <taxon>Hypocreomycetidae</taxon>
        <taxon>Hypocreales</taxon>
        <taxon>Hypocreaceae</taxon>
        <taxon>Trichoderma</taxon>
    </lineage>
</organism>
<dbReference type="GeneID" id="36601584"/>
<accession>A0A2T4B8M8</accession>
<keyword evidence="3" id="KW-1185">Reference proteome</keyword>
<dbReference type="AlphaFoldDB" id="A0A2T4B8M8"/>
<dbReference type="EMBL" id="KZ680214">
    <property type="protein sequence ID" value="PTB65684.1"/>
    <property type="molecule type" value="Genomic_DNA"/>
</dbReference>
<protein>
    <submittedName>
        <fullName evidence="2">Uncharacterized protein</fullName>
    </submittedName>
</protein>
<reference evidence="3" key="1">
    <citation type="submission" date="2016-07" db="EMBL/GenBank/DDBJ databases">
        <title>Multiple horizontal gene transfer events from other fungi enriched the ability of initially mycotrophic Trichoderma (Ascomycota) to feed on dead plant biomass.</title>
        <authorList>
            <consortium name="DOE Joint Genome Institute"/>
            <person name="Atanasova L."/>
            <person name="Chenthamara K."/>
            <person name="Zhang J."/>
            <person name="Grujic M."/>
            <person name="Henrissat B."/>
            <person name="Kuo A."/>
            <person name="Aerts A."/>
            <person name="Salamov A."/>
            <person name="Lipzen A."/>
            <person name="Labutti K."/>
            <person name="Barry K."/>
            <person name="Miao Y."/>
            <person name="Rahimi M.J."/>
            <person name="Shen Q."/>
            <person name="Grigoriev I.V."/>
            <person name="Kubicek C.P."/>
            <person name="Druzhinina I.S."/>
        </authorList>
    </citation>
    <scope>NUCLEOTIDE SEQUENCE [LARGE SCALE GENOMIC DNA]</scope>
    <source>
        <strain evidence="3">TUCIM 6016</strain>
    </source>
</reference>
<proteinExistence type="predicted"/>
<evidence type="ECO:0000313" key="3">
    <source>
        <dbReference type="Proteomes" id="UP000241546"/>
    </source>
</evidence>
<dbReference type="Proteomes" id="UP000241546">
    <property type="component" value="Unassembled WGS sequence"/>
</dbReference>
<evidence type="ECO:0000256" key="1">
    <source>
        <dbReference type="SAM" id="MobiDB-lite"/>
    </source>
</evidence>
<name>A0A2T4B8M8_9HYPO</name>
<gene>
    <name evidence="2" type="ORF">BBK36DRAFT_1141635</name>
</gene>
<sequence length="244" mass="26723">MARPPSPLPIHLALSTPASPISAGIAQARSAATSVTRASFPTDHDEEDRARARASPERPLLSVLKKESMYKYGWSYYSMPPLQRFPIAHAPWHSSLLLLKADERRPTALPPFLVYRRLFGGDVRLQDMYLTCPASDLLVLTMLFNCPVECFHLLALHVNDAENPTLQGTLLGQVHLVLVLVLSESQGISALGEWAPRTSWYLHSLLTTHAPSIAIRSRDASKRRQSTGAGAVTVTVAATILAGR</sequence>
<evidence type="ECO:0000313" key="2">
    <source>
        <dbReference type="EMBL" id="PTB65684.1"/>
    </source>
</evidence>